<comment type="catalytic activity">
    <reaction evidence="9">
        <text>a 5'-end NAD(+)-phospho-ribonucleoside in mRNA + H2O = a 5'-end phospho-adenosine-phospho-ribonucleoside in mRNA + beta-nicotinamide D-ribonucleotide + 2 H(+)</text>
        <dbReference type="Rhea" id="RHEA:60876"/>
        <dbReference type="Rhea" id="RHEA-COMP:15698"/>
        <dbReference type="Rhea" id="RHEA-COMP:15719"/>
        <dbReference type="ChEBI" id="CHEBI:14649"/>
        <dbReference type="ChEBI" id="CHEBI:15377"/>
        <dbReference type="ChEBI" id="CHEBI:15378"/>
        <dbReference type="ChEBI" id="CHEBI:144029"/>
        <dbReference type="ChEBI" id="CHEBI:144051"/>
    </reaction>
    <physiologicalReaction direction="left-to-right" evidence="9">
        <dbReference type="Rhea" id="RHEA:60877"/>
    </physiologicalReaction>
</comment>
<dbReference type="GO" id="GO:0019677">
    <property type="term" value="P:NAD+ catabolic process"/>
    <property type="evidence" value="ECO:0007669"/>
    <property type="project" value="TreeGrafter"/>
</dbReference>
<dbReference type="GO" id="GO:0006742">
    <property type="term" value="P:NADP+ catabolic process"/>
    <property type="evidence" value="ECO:0007669"/>
    <property type="project" value="TreeGrafter"/>
</dbReference>
<organism evidence="11 12">
    <name type="scientific">Thermasporomyces composti</name>
    <dbReference type="NCBI Taxonomy" id="696763"/>
    <lineage>
        <taxon>Bacteria</taxon>
        <taxon>Bacillati</taxon>
        <taxon>Actinomycetota</taxon>
        <taxon>Actinomycetes</taxon>
        <taxon>Propionibacteriales</taxon>
        <taxon>Nocardioidaceae</taxon>
        <taxon>Thermasporomyces</taxon>
    </lineage>
</organism>
<keyword evidence="7" id="KW-0460">Magnesium</keyword>
<dbReference type="GO" id="GO:0005829">
    <property type="term" value="C:cytosol"/>
    <property type="evidence" value="ECO:0007669"/>
    <property type="project" value="TreeGrafter"/>
</dbReference>
<comment type="caution">
    <text evidence="11">The sequence shown here is derived from an EMBL/GenBank/DDBJ whole genome shotgun (WGS) entry which is preliminary data.</text>
</comment>
<dbReference type="Proteomes" id="UP000256485">
    <property type="component" value="Unassembled WGS sequence"/>
</dbReference>
<dbReference type="SUPFAM" id="SSF55811">
    <property type="entry name" value="Nudix"/>
    <property type="match status" value="1"/>
</dbReference>
<comment type="cofactor">
    <cofactor evidence="2">
        <name>Zn(2+)</name>
        <dbReference type="ChEBI" id="CHEBI:29105"/>
    </cofactor>
</comment>
<dbReference type="GO" id="GO:0046872">
    <property type="term" value="F:metal ion binding"/>
    <property type="evidence" value="ECO:0007669"/>
    <property type="project" value="UniProtKB-KW"/>
</dbReference>
<name>A0A3D9V945_THECX</name>
<dbReference type="EC" id="3.6.1.22" evidence="4"/>
<evidence type="ECO:0000256" key="3">
    <source>
        <dbReference type="ARBA" id="ARBA00009595"/>
    </source>
</evidence>
<comment type="similarity">
    <text evidence="3">Belongs to the Nudix hydrolase family. NudC subfamily.</text>
</comment>
<dbReference type="InterPro" id="IPR015375">
    <property type="entry name" value="NADH_PPase-like_N"/>
</dbReference>
<dbReference type="InterPro" id="IPR015376">
    <property type="entry name" value="Znr_NADH_PPase"/>
</dbReference>
<sequence length="319" mass="34826">MLSVSRLSPLPLARSTLDRATERRVNPAWVDARWFDPRCRVLVVMDGKAPVDPSGTALVYTSPSRLGEVGLAEAEHYLLGLDGDGVPYFVVPAGPVPDDQTRGEIDEATVLAAVGADRLVSVRDAGHLLSDRDAGVFVHATALVNWHANHPRCSRCGAATAPSHGGHVRECPECRAQHFPRTDPAIIVLVTDDQDRCLLGRQRSWPAKRFSTLAGFVEPGEPLEHAVAREVREETGIEIVDPVYAGSQPWPFPSSLMLGFFARAVTTQIKVDEEEIAEARWFSRAQLAEAVRTAELLLPGRASIARALIESWYGDELSD</sequence>
<keyword evidence="8" id="KW-0520">NAD</keyword>
<evidence type="ECO:0000259" key="10">
    <source>
        <dbReference type="PROSITE" id="PS51462"/>
    </source>
</evidence>
<reference evidence="11 12" key="1">
    <citation type="submission" date="2018-08" db="EMBL/GenBank/DDBJ databases">
        <title>Sequencing the genomes of 1000 actinobacteria strains.</title>
        <authorList>
            <person name="Klenk H.-P."/>
        </authorList>
    </citation>
    <scope>NUCLEOTIDE SEQUENCE [LARGE SCALE GENOMIC DNA]</scope>
    <source>
        <strain evidence="11 12">DSM 22891</strain>
    </source>
</reference>
<dbReference type="Pfam" id="PF09297">
    <property type="entry name" value="Zn_ribbon_NUD"/>
    <property type="match status" value="1"/>
</dbReference>
<evidence type="ECO:0000256" key="1">
    <source>
        <dbReference type="ARBA" id="ARBA00001946"/>
    </source>
</evidence>
<dbReference type="PROSITE" id="PS00893">
    <property type="entry name" value="NUDIX_BOX"/>
    <property type="match status" value="1"/>
</dbReference>
<evidence type="ECO:0000256" key="8">
    <source>
        <dbReference type="ARBA" id="ARBA00023027"/>
    </source>
</evidence>
<evidence type="ECO:0000256" key="6">
    <source>
        <dbReference type="ARBA" id="ARBA00022801"/>
    </source>
</evidence>
<dbReference type="NCBIfam" id="NF001299">
    <property type="entry name" value="PRK00241.1"/>
    <property type="match status" value="1"/>
</dbReference>
<proteinExistence type="inferred from homology"/>
<dbReference type="PANTHER" id="PTHR42904">
    <property type="entry name" value="NUDIX HYDROLASE, NUDC SUBFAMILY"/>
    <property type="match status" value="1"/>
</dbReference>
<keyword evidence="5" id="KW-0479">Metal-binding</keyword>
<feature type="domain" description="Nudix hydrolase" evidence="10">
    <location>
        <begin position="180"/>
        <end position="310"/>
    </location>
</feature>
<evidence type="ECO:0000313" key="11">
    <source>
        <dbReference type="EMBL" id="REF35515.1"/>
    </source>
</evidence>
<comment type="cofactor">
    <cofactor evidence="1">
        <name>Mg(2+)</name>
        <dbReference type="ChEBI" id="CHEBI:18420"/>
    </cofactor>
</comment>
<dbReference type="InterPro" id="IPR000086">
    <property type="entry name" value="NUDIX_hydrolase_dom"/>
</dbReference>
<evidence type="ECO:0000256" key="9">
    <source>
        <dbReference type="ARBA" id="ARBA00023679"/>
    </source>
</evidence>
<keyword evidence="6" id="KW-0378">Hydrolase</keyword>
<evidence type="ECO:0000256" key="7">
    <source>
        <dbReference type="ARBA" id="ARBA00022842"/>
    </source>
</evidence>
<dbReference type="PROSITE" id="PS51462">
    <property type="entry name" value="NUDIX"/>
    <property type="match status" value="1"/>
</dbReference>
<dbReference type="Pfam" id="PF00293">
    <property type="entry name" value="NUDIX"/>
    <property type="match status" value="1"/>
</dbReference>
<evidence type="ECO:0000256" key="4">
    <source>
        <dbReference type="ARBA" id="ARBA00012381"/>
    </source>
</evidence>
<dbReference type="GO" id="GO:0035529">
    <property type="term" value="F:NADH pyrophosphatase activity"/>
    <property type="evidence" value="ECO:0007669"/>
    <property type="project" value="TreeGrafter"/>
</dbReference>
<evidence type="ECO:0000256" key="2">
    <source>
        <dbReference type="ARBA" id="ARBA00001947"/>
    </source>
</evidence>
<evidence type="ECO:0000256" key="5">
    <source>
        <dbReference type="ARBA" id="ARBA00022723"/>
    </source>
</evidence>
<evidence type="ECO:0000313" key="12">
    <source>
        <dbReference type="Proteomes" id="UP000256485"/>
    </source>
</evidence>
<dbReference type="PANTHER" id="PTHR42904:SF6">
    <property type="entry name" value="NAD-CAPPED RNA HYDROLASE NUDT12"/>
    <property type="match status" value="1"/>
</dbReference>
<accession>A0A3D9V945</accession>
<dbReference type="InterPro" id="IPR050241">
    <property type="entry name" value="NAD-cap_RNA_hydrolase_NudC"/>
</dbReference>
<dbReference type="Gene3D" id="3.90.79.10">
    <property type="entry name" value="Nucleoside Triphosphate Pyrophosphohydrolase"/>
    <property type="match status" value="1"/>
</dbReference>
<gene>
    <name evidence="11" type="ORF">DFJ64_0896</name>
</gene>
<dbReference type="InterPro" id="IPR020084">
    <property type="entry name" value="NUDIX_hydrolase_CS"/>
</dbReference>
<protein>
    <recommendedName>
        <fullName evidence="4">NAD(+) diphosphatase</fullName>
        <ecNumber evidence="4">3.6.1.22</ecNumber>
    </recommendedName>
</protein>
<dbReference type="EMBL" id="QTUC01000001">
    <property type="protein sequence ID" value="REF35515.1"/>
    <property type="molecule type" value="Genomic_DNA"/>
</dbReference>
<dbReference type="CDD" id="cd03429">
    <property type="entry name" value="NUDIX_NADH_pyrophosphatase_Nudt13"/>
    <property type="match status" value="1"/>
</dbReference>
<dbReference type="Pfam" id="PF09296">
    <property type="entry name" value="NUDIX-like"/>
    <property type="match status" value="1"/>
</dbReference>
<dbReference type="AlphaFoldDB" id="A0A3D9V945"/>
<dbReference type="InterPro" id="IPR049734">
    <property type="entry name" value="NudC-like_C"/>
</dbReference>
<dbReference type="InterPro" id="IPR015797">
    <property type="entry name" value="NUDIX_hydrolase-like_dom_sf"/>
</dbReference>
<dbReference type="Gene3D" id="3.90.79.20">
    <property type="match status" value="1"/>
</dbReference>
<keyword evidence="12" id="KW-1185">Reference proteome</keyword>